<dbReference type="InterPro" id="IPR051906">
    <property type="entry name" value="TolC-like"/>
</dbReference>
<dbReference type="EMBL" id="JAURTK010000014">
    <property type="protein sequence ID" value="MDP9650926.1"/>
    <property type="molecule type" value="Genomic_DNA"/>
</dbReference>
<gene>
    <name evidence="9" type="ORF">J2793_006401</name>
</gene>
<organism evidence="9 10">
    <name type="scientific">Paraburkholderia caledonica</name>
    <dbReference type="NCBI Taxonomy" id="134536"/>
    <lineage>
        <taxon>Bacteria</taxon>
        <taxon>Pseudomonadati</taxon>
        <taxon>Pseudomonadota</taxon>
        <taxon>Betaproteobacteria</taxon>
        <taxon>Burkholderiales</taxon>
        <taxon>Burkholderiaceae</taxon>
        <taxon>Paraburkholderia</taxon>
    </lineage>
</organism>
<feature type="coiled-coil region" evidence="8">
    <location>
        <begin position="262"/>
        <end position="289"/>
    </location>
</feature>
<dbReference type="GO" id="GO:0015562">
    <property type="term" value="F:efflux transmembrane transporter activity"/>
    <property type="evidence" value="ECO:0007669"/>
    <property type="project" value="InterPro"/>
</dbReference>
<comment type="similarity">
    <text evidence="2">Belongs to the outer membrane factor (OMF) (TC 1.B.17) family.</text>
</comment>
<dbReference type="InterPro" id="IPR003423">
    <property type="entry name" value="OMP_efflux"/>
</dbReference>
<comment type="subcellular location">
    <subcellularLocation>
        <location evidence="1">Cell outer membrane</location>
    </subcellularLocation>
</comment>
<dbReference type="Proteomes" id="UP001229486">
    <property type="component" value="Unassembled WGS sequence"/>
</dbReference>
<keyword evidence="4" id="KW-1134">Transmembrane beta strand</keyword>
<sequence length="394" mass="43700">MTVSDGHDRAGVNSGHETVYLSKGYTIALRQNLFDATNWQAYKQAEASVARAGVEYNATQQLLMLQVCESYFAVLGAQDDLRFAAHNEQTLRDQLELTTRRYEEGDATIVDTQEAQAEFERASADVIAAESTMRARRADLRRRVGRDIGDLAVLGDDENLTQFYETDEDAWIDKASAQSLDVAQRQLTEYIAELELKKSRAAFLPTVSVSLSHSAGNLEYLNNQTSISTTGNTNSFRQGTTNVAMLQVSIPLFDGFSTLSKEREARAQKQKAAADLDDARLEAETHEKQIFLDLEDAFAREHTLAEALKSSELALASNRAAYGVGLRINSDVLRAEDIVYTTKRDLARNRYEIVLDHLRLRANAGDLGEDDVRVVDALLHTPMSNASARSRSAP</sequence>
<keyword evidence="6" id="KW-0472">Membrane</keyword>
<dbReference type="Gene3D" id="1.20.1600.10">
    <property type="entry name" value="Outer membrane efflux proteins (OEP)"/>
    <property type="match status" value="1"/>
</dbReference>
<evidence type="ECO:0000256" key="7">
    <source>
        <dbReference type="ARBA" id="ARBA00023237"/>
    </source>
</evidence>
<evidence type="ECO:0000256" key="1">
    <source>
        <dbReference type="ARBA" id="ARBA00004442"/>
    </source>
</evidence>
<evidence type="ECO:0000256" key="4">
    <source>
        <dbReference type="ARBA" id="ARBA00022452"/>
    </source>
</evidence>
<keyword evidence="8" id="KW-0175">Coiled coil</keyword>
<keyword evidence="3" id="KW-0813">Transport</keyword>
<accession>A0AB73ILV1</accession>
<name>A0AB73ILV1_9BURK</name>
<reference evidence="9" key="1">
    <citation type="submission" date="2023-07" db="EMBL/GenBank/DDBJ databases">
        <title>Sorghum-associated microbial communities from plants grown in Nebraska, USA.</title>
        <authorList>
            <person name="Schachtman D."/>
        </authorList>
    </citation>
    <scope>NUCLEOTIDE SEQUENCE</scope>
    <source>
        <strain evidence="9">DS1061</strain>
    </source>
</reference>
<dbReference type="GO" id="GO:1990281">
    <property type="term" value="C:efflux pump complex"/>
    <property type="evidence" value="ECO:0007669"/>
    <property type="project" value="TreeGrafter"/>
</dbReference>
<dbReference type="PANTHER" id="PTHR30026">
    <property type="entry name" value="OUTER MEMBRANE PROTEIN TOLC"/>
    <property type="match status" value="1"/>
</dbReference>
<proteinExistence type="inferred from homology"/>
<evidence type="ECO:0000256" key="8">
    <source>
        <dbReference type="SAM" id="Coils"/>
    </source>
</evidence>
<keyword evidence="5" id="KW-0812">Transmembrane</keyword>
<protein>
    <submittedName>
        <fullName evidence="9">Outer membrane protein</fullName>
    </submittedName>
</protein>
<evidence type="ECO:0000313" key="10">
    <source>
        <dbReference type="Proteomes" id="UP001229486"/>
    </source>
</evidence>
<evidence type="ECO:0000256" key="6">
    <source>
        <dbReference type="ARBA" id="ARBA00023136"/>
    </source>
</evidence>
<comment type="caution">
    <text evidence="9">The sequence shown here is derived from an EMBL/GenBank/DDBJ whole genome shotgun (WGS) entry which is preliminary data.</text>
</comment>
<evidence type="ECO:0000256" key="3">
    <source>
        <dbReference type="ARBA" id="ARBA00022448"/>
    </source>
</evidence>
<evidence type="ECO:0000256" key="2">
    <source>
        <dbReference type="ARBA" id="ARBA00007613"/>
    </source>
</evidence>
<dbReference type="GO" id="GO:0015288">
    <property type="term" value="F:porin activity"/>
    <property type="evidence" value="ECO:0007669"/>
    <property type="project" value="TreeGrafter"/>
</dbReference>
<dbReference type="AlphaFoldDB" id="A0AB73ILV1"/>
<dbReference type="SUPFAM" id="SSF56954">
    <property type="entry name" value="Outer membrane efflux proteins (OEP)"/>
    <property type="match status" value="1"/>
</dbReference>
<evidence type="ECO:0000313" key="9">
    <source>
        <dbReference type="EMBL" id="MDP9650926.1"/>
    </source>
</evidence>
<keyword evidence="7" id="KW-0998">Cell outer membrane</keyword>
<dbReference type="Pfam" id="PF02321">
    <property type="entry name" value="OEP"/>
    <property type="match status" value="2"/>
</dbReference>
<evidence type="ECO:0000256" key="5">
    <source>
        <dbReference type="ARBA" id="ARBA00022692"/>
    </source>
</evidence>
<dbReference type="PANTHER" id="PTHR30026:SF20">
    <property type="entry name" value="OUTER MEMBRANE PROTEIN TOLC"/>
    <property type="match status" value="1"/>
</dbReference>
<dbReference type="GO" id="GO:0009279">
    <property type="term" value="C:cell outer membrane"/>
    <property type="evidence" value="ECO:0007669"/>
    <property type="project" value="UniProtKB-SubCell"/>
</dbReference>